<name>T1JBZ8_STRMM</name>
<proteinExistence type="predicted"/>
<organism evidence="2 3">
    <name type="scientific">Strigamia maritima</name>
    <name type="common">European centipede</name>
    <name type="synonym">Geophilus maritimus</name>
    <dbReference type="NCBI Taxonomy" id="126957"/>
    <lineage>
        <taxon>Eukaryota</taxon>
        <taxon>Metazoa</taxon>
        <taxon>Ecdysozoa</taxon>
        <taxon>Arthropoda</taxon>
        <taxon>Myriapoda</taxon>
        <taxon>Chilopoda</taxon>
        <taxon>Pleurostigmophora</taxon>
        <taxon>Geophilomorpha</taxon>
        <taxon>Linotaeniidae</taxon>
        <taxon>Strigamia</taxon>
    </lineage>
</organism>
<accession>T1JBZ8</accession>
<protein>
    <submittedName>
        <fullName evidence="2">Uncharacterized protein</fullName>
    </submittedName>
</protein>
<sequence length="97" mass="11373">MKTVVASHREAQNVSNFFAGYQSFVLQVSRLCADERQFVGALVLMDHLNYRQDFARSVFQFANYDSYFFAQILFCIDVFLVGLENLRYLFSHCFEMS</sequence>
<keyword evidence="1" id="KW-0812">Transmembrane</keyword>
<evidence type="ECO:0000313" key="2">
    <source>
        <dbReference type="EnsemblMetazoa" id="SMAR011304-PA"/>
    </source>
</evidence>
<dbReference type="AlphaFoldDB" id="T1JBZ8"/>
<dbReference type="Proteomes" id="UP000014500">
    <property type="component" value="Unassembled WGS sequence"/>
</dbReference>
<keyword evidence="3" id="KW-1185">Reference proteome</keyword>
<evidence type="ECO:0000313" key="3">
    <source>
        <dbReference type="Proteomes" id="UP000014500"/>
    </source>
</evidence>
<reference evidence="2" key="2">
    <citation type="submission" date="2015-02" db="UniProtKB">
        <authorList>
            <consortium name="EnsemblMetazoa"/>
        </authorList>
    </citation>
    <scope>IDENTIFICATION</scope>
</reference>
<keyword evidence="1" id="KW-0472">Membrane</keyword>
<reference evidence="3" key="1">
    <citation type="submission" date="2011-05" db="EMBL/GenBank/DDBJ databases">
        <authorList>
            <person name="Richards S.R."/>
            <person name="Qu J."/>
            <person name="Jiang H."/>
            <person name="Jhangiani S.N."/>
            <person name="Agravi P."/>
            <person name="Goodspeed R."/>
            <person name="Gross S."/>
            <person name="Mandapat C."/>
            <person name="Jackson L."/>
            <person name="Mathew T."/>
            <person name="Pu L."/>
            <person name="Thornton R."/>
            <person name="Saada N."/>
            <person name="Wilczek-Boney K.B."/>
            <person name="Lee S."/>
            <person name="Kovar C."/>
            <person name="Wu Y."/>
            <person name="Scherer S.E."/>
            <person name="Worley K.C."/>
            <person name="Muzny D.M."/>
            <person name="Gibbs R."/>
        </authorList>
    </citation>
    <scope>NUCLEOTIDE SEQUENCE</scope>
    <source>
        <strain evidence="3">Brora</strain>
    </source>
</reference>
<keyword evidence="1" id="KW-1133">Transmembrane helix</keyword>
<dbReference type="EMBL" id="JH432044">
    <property type="status" value="NOT_ANNOTATED_CDS"/>
    <property type="molecule type" value="Genomic_DNA"/>
</dbReference>
<dbReference type="EnsemblMetazoa" id="SMAR011304-RA">
    <property type="protein sequence ID" value="SMAR011304-PA"/>
    <property type="gene ID" value="SMAR011304"/>
</dbReference>
<dbReference type="HOGENOM" id="CLU_2349366_0_0_1"/>
<evidence type="ECO:0000256" key="1">
    <source>
        <dbReference type="SAM" id="Phobius"/>
    </source>
</evidence>
<feature type="transmembrane region" description="Helical" evidence="1">
    <location>
        <begin position="68"/>
        <end position="90"/>
    </location>
</feature>